<protein>
    <submittedName>
        <fullName evidence="1">Uncharacterized protein</fullName>
    </submittedName>
</protein>
<sequence length="150" mass="16999">MYSIFFWLLSGKKKENLMTYEAIAIWKHVYNLNLIAVLALLTIDSRSKLRNRDTVIPAHWVFKEARTEGNLSPKQRDSELKQGRVGFAIVIIADQVGAEFPCSKLENKQVLEAVGDQLGTTTLEDVDEQTIIDEFLLEMEDSTSTLAITH</sequence>
<evidence type="ECO:0000313" key="2">
    <source>
        <dbReference type="Proteomes" id="UP000187203"/>
    </source>
</evidence>
<gene>
    <name evidence="1" type="ORF">COLO4_17023</name>
</gene>
<accession>A0A1R3JEJ8</accession>
<reference evidence="2" key="1">
    <citation type="submission" date="2013-09" db="EMBL/GenBank/DDBJ databases">
        <title>Corchorus olitorius genome sequencing.</title>
        <authorList>
            <person name="Alam M."/>
            <person name="Haque M.S."/>
            <person name="Islam M.S."/>
            <person name="Emdad E.M."/>
            <person name="Islam M.M."/>
            <person name="Ahmed B."/>
            <person name="Halim A."/>
            <person name="Hossen Q.M.M."/>
            <person name="Hossain M.Z."/>
            <person name="Ahmed R."/>
            <person name="Khan M.M."/>
            <person name="Islam R."/>
            <person name="Rashid M.M."/>
            <person name="Khan S.A."/>
            <person name="Rahman M.S."/>
            <person name="Alam M."/>
            <person name="Yahiya A.S."/>
            <person name="Khan M.S."/>
            <person name="Azam M.S."/>
            <person name="Haque T."/>
            <person name="Lashkar M.Z.H."/>
            <person name="Akhand A.I."/>
            <person name="Morshed G."/>
            <person name="Roy S."/>
            <person name="Uddin K.S."/>
            <person name="Rabeya T."/>
            <person name="Hossain A.S."/>
            <person name="Chowdhury A."/>
            <person name="Snigdha A.R."/>
            <person name="Mortoza M.S."/>
            <person name="Matin S.A."/>
            <person name="Hoque S.M.E."/>
            <person name="Islam M.K."/>
            <person name="Roy D.K."/>
            <person name="Haider R."/>
            <person name="Moosa M.M."/>
            <person name="Elias S.M."/>
            <person name="Hasan A.M."/>
            <person name="Jahan S."/>
            <person name="Shafiuddin M."/>
            <person name="Mahmood N."/>
            <person name="Shommy N.S."/>
        </authorList>
    </citation>
    <scope>NUCLEOTIDE SEQUENCE [LARGE SCALE GENOMIC DNA]</scope>
    <source>
        <strain evidence="2">cv. O-4</strain>
    </source>
</reference>
<comment type="caution">
    <text evidence="1">The sequence shown here is derived from an EMBL/GenBank/DDBJ whole genome shotgun (WGS) entry which is preliminary data.</text>
</comment>
<keyword evidence="2" id="KW-1185">Reference proteome</keyword>
<dbReference type="EMBL" id="AWUE01016277">
    <property type="protein sequence ID" value="OMO93259.1"/>
    <property type="molecule type" value="Genomic_DNA"/>
</dbReference>
<proteinExistence type="predicted"/>
<organism evidence="1 2">
    <name type="scientific">Corchorus olitorius</name>
    <dbReference type="NCBI Taxonomy" id="93759"/>
    <lineage>
        <taxon>Eukaryota</taxon>
        <taxon>Viridiplantae</taxon>
        <taxon>Streptophyta</taxon>
        <taxon>Embryophyta</taxon>
        <taxon>Tracheophyta</taxon>
        <taxon>Spermatophyta</taxon>
        <taxon>Magnoliopsida</taxon>
        <taxon>eudicotyledons</taxon>
        <taxon>Gunneridae</taxon>
        <taxon>Pentapetalae</taxon>
        <taxon>rosids</taxon>
        <taxon>malvids</taxon>
        <taxon>Malvales</taxon>
        <taxon>Malvaceae</taxon>
        <taxon>Grewioideae</taxon>
        <taxon>Apeibeae</taxon>
        <taxon>Corchorus</taxon>
    </lineage>
</organism>
<evidence type="ECO:0000313" key="1">
    <source>
        <dbReference type="EMBL" id="OMO93259.1"/>
    </source>
</evidence>
<name>A0A1R3JEJ8_9ROSI</name>
<dbReference type="AlphaFoldDB" id="A0A1R3JEJ8"/>
<dbReference type="Proteomes" id="UP000187203">
    <property type="component" value="Unassembled WGS sequence"/>
</dbReference>